<protein>
    <submittedName>
        <fullName evidence="1">Uncharacterized protein</fullName>
    </submittedName>
</protein>
<evidence type="ECO:0000313" key="1">
    <source>
        <dbReference type="EMBL" id="KIK64260.1"/>
    </source>
</evidence>
<dbReference type="Proteomes" id="UP000053593">
    <property type="component" value="Unassembled WGS sequence"/>
</dbReference>
<dbReference type="HOGENOM" id="CLU_2049940_0_0_1"/>
<organism evidence="1 2">
    <name type="scientific">Collybiopsis luxurians FD-317 M1</name>
    <dbReference type="NCBI Taxonomy" id="944289"/>
    <lineage>
        <taxon>Eukaryota</taxon>
        <taxon>Fungi</taxon>
        <taxon>Dikarya</taxon>
        <taxon>Basidiomycota</taxon>
        <taxon>Agaricomycotina</taxon>
        <taxon>Agaricomycetes</taxon>
        <taxon>Agaricomycetidae</taxon>
        <taxon>Agaricales</taxon>
        <taxon>Marasmiineae</taxon>
        <taxon>Omphalotaceae</taxon>
        <taxon>Collybiopsis</taxon>
        <taxon>Collybiopsis luxurians</taxon>
    </lineage>
</organism>
<sequence>MSSQTYLRSLNQTNANSKSFHPVQGHLLRSIQCFTRLPQITYNLGSPRVSSAEKRPACCLMVLCTLYLLSTVVRDIFIQLSRTGLEVAGFRSKCAPLRTGPYLCYPSFAPGLMLARSNRR</sequence>
<keyword evidence="2" id="KW-1185">Reference proteome</keyword>
<proteinExistence type="predicted"/>
<gene>
    <name evidence="1" type="ORF">GYMLUDRAFT_437392</name>
</gene>
<dbReference type="EMBL" id="KN834762">
    <property type="protein sequence ID" value="KIK64260.1"/>
    <property type="molecule type" value="Genomic_DNA"/>
</dbReference>
<name>A0A0D0BJ89_9AGAR</name>
<reference evidence="1 2" key="1">
    <citation type="submission" date="2014-04" db="EMBL/GenBank/DDBJ databases">
        <title>Evolutionary Origins and Diversification of the Mycorrhizal Mutualists.</title>
        <authorList>
            <consortium name="DOE Joint Genome Institute"/>
            <consortium name="Mycorrhizal Genomics Consortium"/>
            <person name="Kohler A."/>
            <person name="Kuo A."/>
            <person name="Nagy L.G."/>
            <person name="Floudas D."/>
            <person name="Copeland A."/>
            <person name="Barry K.W."/>
            <person name="Cichocki N."/>
            <person name="Veneault-Fourrey C."/>
            <person name="LaButti K."/>
            <person name="Lindquist E.A."/>
            <person name="Lipzen A."/>
            <person name="Lundell T."/>
            <person name="Morin E."/>
            <person name="Murat C."/>
            <person name="Riley R."/>
            <person name="Ohm R."/>
            <person name="Sun H."/>
            <person name="Tunlid A."/>
            <person name="Henrissat B."/>
            <person name="Grigoriev I.V."/>
            <person name="Hibbett D.S."/>
            <person name="Martin F."/>
        </authorList>
    </citation>
    <scope>NUCLEOTIDE SEQUENCE [LARGE SCALE GENOMIC DNA]</scope>
    <source>
        <strain evidence="1 2">FD-317 M1</strain>
    </source>
</reference>
<evidence type="ECO:0000313" key="2">
    <source>
        <dbReference type="Proteomes" id="UP000053593"/>
    </source>
</evidence>
<accession>A0A0D0BJ89</accession>
<dbReference type="AlphaFoldDB" id="A0A0D0BJ89"/>